<sequence length="679" mass="75209">MENPKNRAQTVFLGILIIGLALICLAFLGLSYRYFSSQDTGTTPEVPGTSAFATEEKAVQTVTVEPTSVNDLIITEGQITLNTLEAVAVPENDPLDLAVRFSGVSNPRVNLKEPAVIKANGSKQPFWILDVDENDYRLINATLEYQTPHLYFWVEDGVEVDQEDVAKLADVFENQIYPTDRKYFGSEWTPGVDNDDHLVIIYAHKLGGAAGYFSGSDSLTPEVSPFSNAAEMFYLSADYTDLGSSYTYGVLAHEFQHMIHWNQDRNETSWLNEGFSELAADLNGFDVGGFDIFFSFDPDLQLNFWPGDDQGDASPHYGASFLFTRYLLSQFGSQTTSAIVQNPMNGLVSIDEVLEAKMQSYEADASVSGRPADRVFQNWTIANYLQNTDLQNGIYGYGDYTQAPVFYASEELECDGSWNERTVSQYGTDYISVNCDEDYTVEVEGLETVDLLPADPHSGEYYFWSNSGDESHMTLSHDFDFSEVTAGPILMSYWAWYDIENDYDYAYVTASTDGETWKILNTSSCTTENPTGASYGCGLNGASQGWVNEEVDLSEFAGKKVTLQFEYITDAAVNGEGLLIDDIRISSLGYDTDFEADEGGWTPSGFVRISNQLPQAYALAWLQTGGDESVEKWITSAGLSQVIEVADLNAQQDGILVISGLTRHTRTPAAYRLKITPLN</sequence>
<keyword evidence="3" id="KW-1185">Reference proteome</keyword>
<comment type="caution">
    <text evidence="2">The sequence shown here is derived from an EMBL/GenBank/DDBJ whole genome shotgun (WGS) entry which is preliminary data.</text>
</comment>
<keyword evidence="1" id="KW-0472">Membrane</keyword>
<keyword evidence="1" id="KW-1133">Transmembrane helix</keyword>
<dbReference type="Pfam" id="PF20773">
    <property type="entry name" value="InhA-like_MAM"/>
    <property type="match status" value="1"/>
</dbReference>
<keyword evidence="1" id="KW-0812">Transmembrane</keyword>
<organism evidence="2 3">
    <name type="scientific">Pelolinea submarina</name>
    <dbReference type="NCBI Taxonomy" id="913107"/>
    <lineage>
        <taxon>Bacteria</taxon>
        <taxon>Bacillati</taxon>
        <taxon>Chloroflexota</taxon>
        <taxon>Anaerolineae</taxon>
        <taxon>Anaerolineales</taxon>
        <taxon>Anaerolineaceae</taxon>
        <taxon>Pelolinea</taxon>
    </lineage>
</organism>
<dbReference type="Proteomes" id="UP000256388">
    <property type="component" value="Unassembled WGS sequence"/>
</dbReference>
<feature type="transmembrane region" description="Helical" evidence="1">
    <location>
        <begin position="12"/>
        <end position="35"/>
    </location>
</feature>
<dbReference type="EMBL" id="QUMS01000001">
    <property type="protein sequence ID" value="REG11170.1"/>
    <property type="molecule type" value="Genomic_DNA"/>
</dbReference>
<evidence type="ECO:0000256" key="1">
    <source>
        <dbReference type="SAM" id="Phobius"/>
    </source>
</evidence>
<protein>
    <submittedName>
        <fullName evidence="2">Immune inhibitor A peptidase M6</fullName>
    </submittedName>
</protein>
<name>A0A347ZSI2_9CHLR</name>
<evidence type="ECO:0000313" key="3">
    <source>
        <dbReference type="Proteomes" id="UP000256388"/>
    </source>
</evidence>
<dbReference type="OrthoDB" id="275270at2"/>
<reference evidence="2 3" key="1">
    <citation type="submission" date="2018-08" db="EMBL/GenBank/DDBJ databases">
        <title>Genomic Encyclopedia of Type Strains, Phase IV (KMG-IV): sequencing the most valuable type-strain genomes for metagenomic binning, comparative biology and taxonomic classification.</title>
        <authorList>
            <person name="Goeker M."/>
        </authorList>
    </citation>
    <scope>NUCLEOTIDE SEQUENCE [LARGE SCALE GENOMIC DNA]</scope>
    <source>
        <strain evidence="2 3">DSM 23923</strain>
    </source>
</reference>
<dbReference type="RefSeq" id="WP_116224308.1">
    <property type="nucleotide sequence ID" value="NZ_AP018437.1"/>
</dbReference>
<proteinExistence type="predicted"/>
<gene>
    <name evidence="2" type="ORF">DFR64_1047</name>
</gene>
<accession>A0A347ZSI2</accession>
<evidence type="ECO:0000313" key="2">
    <source>
        <dbReference type="EMBL" id="REG11170.1"/>
    </source>
</evidence>
<dbReference type="AlphaFoldDB" id="A0A347ZSI2"/>